<proteinExistence type="predicted"/>
<accession>A0A1A2XUM2</accession>
<name>A0A1A2XUM2_MYCSD</name>
<evidence type="ECO:0000256" key="3">
    <source>
        <dbReference type="ARBA" id="ARBA00022801"/>
    </source>
</evidence>
<dbReference type="GO" id="GO:0004540">
    <property type="term" value="F:RNA nuclease activity"/>
    <property type="evidence" value="ECO:0007669"/>
    <property type="project" value="InterPro"/>
</dbReference>
<evidence type="ECO:0000256" key="2">
    <source>
        <dbReference type="ARBA" id="ARBA00022722"/>
    </source>
</evidence>
<reference evidence="5" key="1">
    <citation type="submission" date="2016-06" db="EMBL/GenBank/DDBJ databases">
        <authorList>
            <person name="Sutton G."/>
            <person name="Brinkac L."/>
            <person name="Sanka R."/>
            <person name="Adams M."/>
            <person name="Lau E."/>
            <person name="Sam S."/>
            <person name="Sreng N."/>
            <person name="Him V."/>
            <person name="Kerleguer A."/>
            <person name="Cheng S."/>
        </authorList>
    </citation>
    <scope>NUCLEOTIDE SEQUENCE [LARGE SCALE GENOMIC DNA]</scope>
    <source>
        <strain evidence="5">E1876</strain>
    </source>
</reference>
<keyword evidence="1" id="KW-1277">Toxin-antitoxin system</keyword>
<dbReference type="Proteomes" id="UP000093943">
    <property type="component" value="Unassembled WGS sequence"/>
</dbReference>
<keyword evidence="2" id="KW-0540">Nuclease</keyword>
<keyword evidence="3" id="KW-0378">Hydrolase</keyword>
<comment type="caution">
    <text evidence="4">The sequence shown here is derived from an EMBL/GenBank/DDBJ whole genome shotgun (WGS) entry which is preliminary data.</text>
</comment>
<dbReference type="AlphaFoldDB" id="A0A1A2XUM2"/>
<sequence length="88" mass="9660">MTDDTAEVRDIGPAAGLTQDELALRSGVAQPNIAAYTRNIAHRYEQIDYEIIWNALVHRLPAEADQVRRILDGDAPELGSVVSGEDDE</sequence>
<dbReference type="InterPro" id="IPR008201">
    <property type="entry name" value="HepT-like"/>
</dbReference>
<evidence type="ECO:0000313" key="5">
    <source>
        <dbReference type="Proteomes" id="UP000093943"/>
    </source>
</evidence>
<dbReference type="GO" id="GO:0016787">
    <property type="term" value="F:hydrolase activity"/>
    <property type="evidence" value="ECO:0007669"/>
    <property type="project" value="UniProtKB-KW"/>
</dbReference>
<gene>
    <name evidence="4" type="ORF">A5710_02645</name>
</gene>
<evidence type="ECO:0000256" key="1">
    <source>
        <dbReference type="ARBA" id="ARBA00022649"/>
    </source>
</evidence>
<organism evidence="4 5">
    <name type="scientific">Mycolicibacter sinensis (strain JDM601)</name>
    <name type="common">Mycobacterium sinense</name>
    <dbReference type="NCBI Taxonomy" id="875328"/>
    <lineage>
        <taxon>Bacteria</taxon>
        <taxon>Bacillati</taxon>
        <taxon>Actinomycetota</taxon>
        <taxon>Actinomycetes</taxon>
        <taxon>Mycobacteriales</taxon>
        <taxon>Mycobacteriaceae</taxon>
        <taxon>Mycolicibacter</taxon>
    </lineage>
</organism>
<dbReference type="OrthoDB" id="159782at2"/>
<dbReference type="EMBL" id="LZKG01000097">
    <property type="protein sequence ID" value="OBI28777.1"/>
    <property type="molecule type" value="Genomic_DNA"/>
</dbReference>
<dbReference type="RefSeq" id="WP_064924075.1">
    <property type="nucleotide sequence ID" value="NZ_LZJK01000154.1"/>
</dbReference>
<protein>
    <submittedName>
        <fullName evidence="4">Uncharacterized protein</fullName>
    </submittedName>
</protein>
<evidence type="ECO:0000313" key="4">
    <source>
        <dbReference type="EMBL" id="OBI28777.1"/>
    </source>
</evidence>
<dbReference type="Pfam" id="PF01934">
    <property type="entry name" value="HepT-like"/>
    <property type="match status" value="1"/>
</dbReference>
<dbReference type="GO" id="GO:0110001">
    <property type="term" value="C:toxin-antitoxin complex"/>
    <property type="evidence" value="ECO:0007669"/>
    <property type="project" value="InterPro"/>
</dbReference>